<dbReference type="AlphaFoldDB" id="A0A520RZ49"/>
<protein>
    <submittedName>
        <fullName evidence="1">Uncharacterized protein</fullName>
    </submittedName>
</protein>
<dbReference type="EMBL" id="SHAG01000032">
    <property type="protein sequence ID" value="RZO75509.1"/>
    <property type="molecule type" value="Genomic_DNA"/>
</dbReference>
<comment type="caution">
    <text evidence="1">The sequence shown here is derived from an EMBL/GenBank/DDBJ whole genome shotgun (WGS) entry which is preliminary data.</text>
</comment>
<reference evidence="1 2" key="1">
    <citation type="submission" date="2019-02" db="EMBL/GenBank/DDBJ databases">
        <title>Prokaryotic population dynamics and viral predation in marine succession experiment using metagenomics: the confinement effect.</title>
        <authorList>
            <person name="Haro-Moreno J.M."/>
            <person name="Rodriguez-Valera F."/>
            <person name="Lopez-Perez M."/>
        </authorList>
    </citation>
    <scope>NUCLEOTIDE SEQUENCE [LARGE SCALE GENOMIC DNA]</scope>
    <source>
        <strain evidence="1">MED-G157</strain>
    </source>
</reference>
<accession>A0A520RZ49</accession>
<name>A0A520RZ49_9GAMM</name>
<dbReference type="Proteomes" id="UP000316199">
    <property type="component" value="Unassembled WGS sequence"/>
</dbReference>
<sequence>MLTENQKRKFVREGFLRVANIVPKDILRRAKRAINSSIGQGIDPTKIAVFDVSSFCPELREDRRIIGLATNPPTWRKVTALLGRGRAIKPTNAQIALRFPVKEHLKPKSVPGTSMDTLL</sequence>
<dbReference type="Gene3D" id="2.60.120.620">
    <property type="entry name" value="q2cbj1_9rhob like domain"/>
    <property type="match status" value="1"/>
</dbReference>
<evidence type="ECO:0000313" key="1">
    <source>
        <dbReference type="EMBL" id="RZO75509.1"/>
    </source>
</evidence>
<organism evidence="1 2">
    <name type="scientific">OM182 bacterium</name>
    <dbReference type="NCBI Taxonomy" id="2510334"/>
    <lineage>
        <taxon>Bacteria</taxon>
        <taxon>Pseudomonadati</taxon>
        <taxon>Pseudomonadota</taxon>
        <taxon>Gammaproteobacteria</taxon>
        <taxon>OMG group</taxon>
        <taxon>OM182 clade</taxon>
    </lineage>
</organism>
<proteinExistence type="predicted"/>
<evidence type="ECO:0000313" key="2">
    <source>
        <dbReference type="Proteomes" id="UP000316199"/>
    </source>
</evidence>
<gene>
    <name evidence="1" type="ORF">EVA68_06775</name>
</gene>